<evidence type="ECO:0000313" key="2">
    <source>
        <dbReference type="Proteomes" id="UP001164539"/>
    </source>
</evidence>
<accession>A0ACC1XEF1</accession>
<name>A0ACC1XEF1_MELAZ</name>
<evidence type="ECO:0000313" key="1">
    <source>
        <dbReference type="EMBL" id="KAJ4709634.1"/>
    </source>
</evidence>
<dbReference type="EMBL" id="CM051403">
    <property type="protein sequence ID" value="KAJ4709634.1"/>
    <property type="molecule type" value="Genomic_DNA"/>
</dbReference>
<sequence length="762" mass="86669">MRSIIISFIFHIFLYLEFYSAKSQTWIRAGYWNNHRELPSSRINSAMFTHLICAYVGINSTSYQLSLSPSEEQQFSSFTDTVKQKNPSVTTLLSIGGIPYTTASSMVSNSSFRKSFIESSIRIARLFGFHGLDYNCATEDFPWTQADMFNMGILFEEWRAAVKLEAMNSRQSELILTAMVAYVPWRNSANYPIDSLQQYLNWVHVISVNYYYPSGTNFTSAHSALYDPTGPLNTDYGVNAWINGGLSSNKLVLCLPFYGYPWTLVNPEEYSGIGALAKGSAITLSGYMSYKEINNYIEQYDPNVRIMYNSTYVVNYCKIRTSWIGFDDVEAIRVKISYAKDKKLLGYHVWDVSDDHNWVLSQAAAKEEKISSSVPVNNKNGQSKQRLMLIIIFPTAAAITVLLGISIYYCWMRKFKLKAKVTAAGDLNSNDPNLVQYTLVEIEAATSRFSIENKLGEGGYGPVYKGILPNGEIIAVKKLSKTSTQGFEEFKNEVMLTAKLQHVNLVRVLGFCIDEEEQMLIYEYMSKKSLDHYLFDPIKRFILDWKKRVHIIEGVTQGLLYLQEYSRLTIIHRDLKASNVLLNDDLKPKISAFGMARIFVKEELEANTERIAGTRGYIPPEYISRGIYSTKFDVYSFGILLLEIISGRRVSILHGRSENLGLVNYAYELWKDGNGVEFLDPTLDDTNSSCKLMTCLQIALLCVRENPNDRPSMLKVYSMLKNENTDPKKPAFSEEDDRNIEFSLQMQLCSVNDVTISEVVAR</sequence>
<dbReference type="Proteomes" id="UP001164539">
    <property type="component" value="Chromosome 10"/>
</dbReference>
<gene>
    <name evidence="1" type="ORF">OWV82_019399</name>
</gene>
<organism evidence="1 2">
    <name type="scientific">Melia azedarach</name>
    <name type="common">Chinaberry tree</name>
    <dbReference type="NCBI Taxonomy" id="155640"/>
    <lineage>
        <taxon>Eukaryota</taxon>
        <taxon>Viridiplantae</taxon>
        <taxon>Streptophyta</taxon>
        <taxon>Embryophyta</taxon>
        <taxon>Tracheophyta</taxon>
        <taxon>Spermatophyta</taxon>
        <taxon>Magnoliopsida</taxon>
        <taxon>eudicotyledons</taxon>
        <taxon>Gunneridae</taxon>
        <taxon>Pentapetalae</taxon>
        <taxon>rosids</taxon>
        <taxon>malvids</taxon>
        <taxon>Sapindales</taxon>
        <taxon>Meliaceae</taxon>
        <taxon>Melia</taxon>
    </lineage>
</organism>
<keyword evidence="2" id="KW-1185">Reference proteome</keyword>
<protein>
    <submittedName>
        <fullName evidence="1">Cysteine-rich receptor-like protein kinase 19</fullName>
    </submittedName>
</protein>
<reference evidence="1 2" key="1">
    <citation type="journal article" date="2023" name="Science">
        <title>Complex scaffold remodeling in plant triterpene biosynthesis.</title>
        <authorList>
            <person name="De La Pena R."/>
            <person name="Hodgson H."/>
            <person name="Liu J.C."/>
            <person name="Stephenson M.J."/>
            <person name="Martin A.C."/>
            <person name="Owen C."/>
            <person name="Harkess A."/>
            <person name="Leebens-Mack J."/>
            <person name="Jimenez L.E."/>
            <person name="Osbourn A."/>
            <person name="Sattely E.S."/>
        </authorList>
    </citation>
    <scope>NUCLEOTIDE SEQUENCE [LARGE SCALE GENOMIC DNA]</scope>
    <source>
        <strain evidence="2">cv. JPN11</strain>
        <tissue evidence="1">Leaf</tissue>
    </source>
</reference>
<proteinExistence type="predicted"/>
<comment type="caution">
    <text evidence="1">The sequence shown here is derived from an EMBL/GenBank/DDBJ whole genome shotgun (WGS) entry which is preliminary data.</text>
</comment>